<dbReference type="Proteomes" id="UP001057402">
    <property type="component" value="Chromosome 12"/>
</dbReference>
<name>A0ACB9L248_9MYRT</name>
<sequence length="183" mass="19511">MAKAGAAAQGSNVVDRLEGNAAPSFKDVLNGARATMDLTRPSTSAAVSNTSKVGKADWHLAGYPLLLCKWQAGMAINEEPTALPCWMRLYGIPLELWHSRGVQYLANSVGQLLKTDARSFNPANMGAARVQVECAAKNGLNKTIEAIDSRGNALSISIVYETKASCCKECGVFGHDEGSCHKR</sequence>
<gene>
    <name evidence="1" type="ORF">MLD38_039074</name>
</gene>
<reference evidence="2" key="1">
    <citation type="journal article" date="2023" name="Front. Plant Sci.">
        <title>Chromosomal-level genome assembly of Melastoma candidum provides insights into trichome evolution.</title>
        <authorList>
            <person name="Zhong Y."/>
            <person name="Wu W."/>
            <person name="Sun C."/>
            <person name="Zou P."/>
            <person name="Liu Y."/>
            <person name="Dai S."/>
            <person name="Zhou R."/>
        </authorList>
    </citation>
    <scope>NUCLEOTIDE SEQUENCE [LARGE SCALE GENOMIC DNA]</scope>
</reference>
<accession>A0ACB9L248</accession>
<evidence type="ECO:0000313" key="2">
    <source>
        <dbReference type="Proteomes" id="UP001057402"/>
    </source>
</evidence>
<organism evidence="1 2">
    <name type="scientific">Melastoma candidum</name>
    <dbReference type="NCBI Taxonomy" id="119954"/>
    <lineage>
        <taxon>Eukaryota</taxon>
        <taxon>Viridiplantae</taxon>
        <taxon>Streptophyta</taxon>
        <taxon>Embryophyta</taxon>
        <taxon>Tracheophyta</taxon>
        <taxon>Spermatophyta</taxon>
        <taxon>Magnoliopsida</taxon>
        <taxon>eudicotyledons</taxon>
        <taxon>Gunneridae</taxon>
        <taxon>Pentapetalae</taxon>
        <taxon>rosids</taxon>
        <taxon>malvids</taxon>
        <taxon>Myrtales</taxon>
        <taxon>Melastomataceae</taxon>
        <taxon>Melastomatoideae</taxon>
        <taxon>Melastomateae</taxon>
        <taxon>Melastoma</taxon>
    </lineage>
</organism>
<proteinExistence type="predicted"/>
<protein>
    <submittedName>
        <fullName evidence="1">Uncharacterized protein</fullName>
    </submittedName>
</protein>
<keyword evidence="2" id="KW-1185">Reference proteome</keyword>
<comment type="caution">
    <text evidence="1">The sequence shown here is derived from an EMBL/GenBank/DDBJ whole genome shotgun (WGS) entry which is preliminary data.</text>
</comment>
<dbReference type="EMBL" id="CM042891">
    <property type="protein sequence ID" value="KAI4303442.1"/>
    <property type="molecule type" value="Genomic_DNA"/>
</dbReference>
<evidence type="ECO:0000313" key="1">
    <source>
        <dbReference type="EMBL" id="KAI4303442.1"/>
    </source>
</evidence>